<dbReference type="RefSeq" id="WP_191767811.1">
    <property type="nucleotide sequence ID" value="NZ_JACSRA010000005.1"/>
</dbReference>
<evidence type="ECO:0000313" key="1">
    <source>
        <dbReference type="EMBL" id="MBD7910629.1"/>
    </source>
</evidence>
<organism evidence="1 2">
    <name type="scientific">Clostridium cibarium</name>
    <dbReference type="NCBI Taxonomy" id="2762247"/>
    <lineage>
        <taxon>Bacteria</taxon>
        <taxon>Bacillati</taxon>
        <taxon>Bacillota</taxon>
        <taxon>Clostridia</taxon>
        <taxon>Eubacteriales</taxon>
        <taxon>Clostridiaceae</taxon>
        <taxon>Clostridium</taxon>
    </lineage>
</organism>
<comment type="caution">
    <text evidence="1">The sequence shown here is derived from an EMBL/GenBank/DDBJ whole genome shotgun (WGS) entry which is preliminary data.</text>
</comment>
<reference evidence="1 2" key="1">
    <citation type="submission" date="2020-08" db="EMBL/GenBank/DDBJ databases">
        <title>A Genomic Blueprint of the Chicken Gut Microbiome.</title>
        <authorList>
            <person name="Gilroy R."/>
            <person name="Ravi A."/>
            <person name="Getino M."/>
            <person name="Pursley I."/>
            <person name="Horton D.L."/>
            <person name="Alikhan N.-F."/>
            <person name="Baker D."/>
            <person name="Gharbi K."/>
            <person name="Hall N."/>
            <person name="Watson M."/>
            <person name="Adriaenssens E.M."/>
            <person name="Foster-Nyarko E."/>
            <person name="Jarju S."/>
            <person name="Secka A."/>
            <person name="Antonio M."/>
            <person name="Oren A."/>
            <person name="Chaudhuri R."/>
            <person name="La Ragione R.M."/>
            <person name="Hildebrand F."/>
            <person name="Pallen M.J."/>
        </authorList>
    </citation>
    <scope>NUCLEOTIDE SEQUENCE [LARGE SCALE GENOMIC DNA]</scope>
    <source>
        <strain evidence="1 2">Sa3CVN1</strain>
    </source>
</reference>
<name>A0ABR8PRC0_9CLOT</name>
<proteinExistence type="predicted"/>
<gene>
    <name evidence="1" type="ORF">H9661_04570</name>
</gene>
<dbReference type="Proteomes" id="UP000627781">
    <property type="component" value="Unassembled WGS sequence"/>
</dbReference>
<feature type="non-terminal residue" evidence="1">
    <location>
        <position position="1"/>
    </location>
</feature>
<protein>
    <submittedName>
        <fullName evidence="1">Uncharacterized protein</fullName>
    </submittedName>
</protein>
<evidence type="ECO:0000313" key="2">
    <source>
        <dbReference type="Proteomes" id="UP000627781"/>
    </source>
</evidence>
<dbReference type="EMBL" id="JACSRA010000005">
    <property type="protein sequence ID" value="MBD7910629.1"/>
    <property type="molecule type" value="Genomic_DNA"/>
</dbReference>
<sequence>GNYINEYNAIGRSSRVDIEKLATIREAIKSSRASLGGRFLTRSELLKIIIDVASSTQKQVA</sequence>
<accession>A0ABR8PRC0</accession>
<keyword evidence="2" id="KW-1185">Reference proteome</keyword>